<evidence type="ECO:0000313" key="6">
    <source>
        <dbReference type="EMBL" id="PSB16891.1"/>
    </source>
</evidence>
<dbReference type="OrthoDB" id="5522031at2"/>
<dbReference type="PANTHER" id="PTHR31403">
    <property type="entry name" value="PHOSPHOLIPASE A1-IBETA2, CHLOROPLASTIC"/>
    <property type="match status" value="1"/>
</dbReference>
<keyword evidence="4" id="KW-0443">Lipid metabolism</keyword>
<dbReference type="GO" id="GO:0004620">
    <property type="term" value="F:phospholipase activity"/>
    <property type="evidence" value="ECO:0007669"/>
    <property type="project" value="UniProtKB-ARBA"/>
</dbReference>
<evidence type="ECO:0000256" key="1">
    <source>
        <dbReference type="ARBA" id="ARBA00022801"/>
    </source>
</evidence>
<gene>
    <name evidence="6" type="ORF">C7B65_20140</name>
</gene>
<sequence length="344" mass="38709">MNKLQIPANSEFDSLRAMELANLIERAYQQYDSHQAGQTWLPDPGQTGVLTGSTTLNLNATDAQTGKVEYKILNTFYYTGFWMLQPEKVPFGFIAQRQLENGTFEIFVVFRGTQKESEWISDFQNRQVPFLWDENLGWVGRGFNKIYTRPNAEHPEFLISPVEHASISKVVLDTLSACSPGSQVFVTGHSLGGALATLATLHIKNATSFKQPTLYTFASPRVGDPTFAAHFTGLECFRIANSEDIVPTVPPATTKLIGEDMLKPEFRGQVNDDDASDEEMLSRLSPGRFETAKSLRQLETRFLTNTVPRKQLYQHIGMSLYFTDQRGSVSYNHNMAKTYREALP</sequence>
<dbReference type="Gene3D" id="3.40.50.1820">
    <property type="entry name" value="alpha/beta hydrolase"/>
    <property type="match status" value="1"/>
</dbReference>
<dbReference type="PANTHER" id="PTHR31403:SF7">
    <property type="entry name" value="PHOSPHOLIPASE A1-IGAMMA3, CHLOROPLASTIC"/>
    <property type="match status" value="1"/>
</dbReference>
<dbReference type="InterPro" id="IPR029058">
    <property type="entry name" value="AB_hydrolase_fold"/>
</dbReference>
<evidence type="ECO:0000256" key="4">
    <source>
        <dbReference type="ARBA" id="ARBA00023098"/>
    </source>
</evidence>
<dbReference type="CDD" id="cd00519">
    <property type="entry name" value="Lipase_3"/>
    <property type="match status" value="1"/>
</dbReference>
<dbReference type="RefSeq" id="WP_073074514.1">
    <property type="nucleotide sequence ID" value="NZ_MPPI01000038.1"/>
</dbReference>
<reference evidence="6 7" key="1">
    <citation type="submission" date="2018-02" db="EMBL/GenBank/DDBJ databases">
        <authorList>
            <person name="Cohen D.B."/>
            <person name="Kent A.D."/>
        </authorList>
    </citation>
    <scope>NUCLEOTIDE SEQUENCE [LARGE SCALE GENOMIC DNA]</scope>
    <source>
        <strain evidence="6 7">ULC007</strain>
    </source>
</reference>
<evidence type="ECO:0000313" key="7">
    <source>
        <dbReference type="Proteomes" id="UP000238634"/>
    </source>
</evidence>
<dbReference type="InterPro" id="IPR002921">
    <property type="entry name" value="Fungal_lipase-type"/>
</dbReference>
<comment type="caution">
    <text evidence="6">The sequence shown here is derived from an EMBL/GenBank/DDBJ whole genome shotgun (WGS) entry which is preliminary data.</text>
</comment>
<keyword evidence="1" id="KW-0378">Hydrolase</keyword>
<protein>
    <submittedName>
        <fullName evidence="6">Lipase family protein</fullName>
    </submittedName>
</protein>
<keyword evidence="3" id="KW-0442">Lipid degradation</keyword>
<dbReference type="Pfam" id="PF01764">
    <property type="entry name" value="Lipase_3"/>
    <property type="match status" value="1"/>
</dbReference>
<keyword evidence="2" id="KW-0809">Transit peptide</keyword>
<evidence type="ECO:0000259" key="5">
    <source>
        <dbReference type="Pfam" id="PF01764"/>
    </source>
</evidence>
<proteinExistence type="predicted"/>
<evidence type="ECO:0000256" key="2">
    <source>
        <dbReference type="ARBA" id="ARBA00022946"/>
    </source>
</evidence>
<feature type="domain" description="Fungal lipase-type" evidence="5">
    <location>
        <begin position="107"/>
        <end position="252"/>
    </location>
</feature>
<dbReference type="GO" id="GO:0016042">
    <property type="term" value="P:lipid catabolic process"/>
    <property type="evidence" value="ECO:0007669"/>
    <property type="project" value="UniProtKB-KW"/>
</dbReference>
<dbReference type="Proteomes" id="UP000238634">
    <property type="component" value="Unassembled WGS sequence"/>
</dbReference>
<reference evidence="6 7" key="2">
    <citation type="submission" date="2018-03" db="EMBL/GenBank/DDBJ databases">
        <title>The ancient ancestry and fast evolution of plastids.</title>
        <authorList>
            <person name="Moore K.R."/>
            <person name="Magnabosco C."/>
            <person name="Momper L."/>
            <person name="Gold D.A."/>
            <person name="Bosak T."/>
            <person name="Fournier G.P."/>
        </authorList>
    </citation>
    <scope>NUCLEOTIDE SEQUENCE [LARGE SCALE GENOMIC DNA]</scope>
    <source>
        <strain evidence="6 7">ULC007</strain>
    </source>
</reference>
<name>A0A2T1D8V2_9CYAN</name>
<evidence type="ECO:0000256" key="3">
    <source>
        <dbReference type="ARBA" id="ARBA00022963"/>
    </source>
</evidence>
<accession>A0A2T1D8V2</accession>
<dbReference type="SUPFAM" id="SSF53474">
    <property type="entry name" value="alpha/beta-Hydrolases"/>
    <property type="match status" value="1"/>
</dbReference>
<keyword evidence="7" id="KW-1185">Reference proteome</keyword>
<dbReference type="EMBL" id="PVWG01000035">
    <property type="protein sequence ID" value="PSB16891.1"/>
    <property type="molecule type" value="Genomic_DNA"/>
</dbReference>
<dbReference type="STRING" id="1920490.GCA_001895925_02074"/>
<dbReference type="AlphaFoldDB" id="A0A2T1D8V2"/>
<organism evidence="6 7">
    <name type="scientific">Phormidesmis priestleyi ULC007</name>
    <dbReference type="NCBI Taxonomy" id="1920490"/>
    <lineage>
        <taxon>Bacteria</taxon>
        <taxon>Bacillati</taxon>
        <taxon>Cyanobacteriota</taxon>
        <taxon>Cyanophyceae</taxon>
        <taxon>Leptolyngbyales</taxon>
        <taxon>Leptolyngbyaceae</taxon>
        <taxon>Phormidesmis</taxon>
    </lineage>
</organism>